<evidence type="ECO:0000313" key="2">
    <source>
        <dbReference type="Proteomes" id="UP000027997"/>
    </source>
</evidence>
<dbReference type="Gene3D" id="3.40.50.1000">
    <property type="entry name" value="HAD superfamily/HAD-like"/>
    <property type="match status" value="1"/>
</dbReference>
<sequence length="217" mass="25376">MIDWTKISTVLLDMDGTLLDLHFDNYFWQEYVPEKYADKHGITLTEAKEELSPRFEQIYGKLQWYCLDYWVSELDLDIMAMKQEIIHLISFRPYADEFLQNIKDHGKQVIMITNAHRDSLSLKLERLPMAHYFDKLISSHDYGYPKEDQSFWRALEADIGLDKKHALFIDDNIGILDSAKTYGIAELLAIRHPDSQKGAWDTGAYAAVEDFRELFVS</sequence>
<protein>
    <submittedName>
        <fullName evidence="1">Haloacid dehalogenase</fullName>
    </submittedName>
</protein>
<dbReference type="PANTHER" id="PTHR43434">
    <property type="entry name" value="PHOSPHOGLYCOLATE PHOSPHATASE"/>
    <property type="match status" value="1"/>
</dbReference>
<dbReference type="PANTHER" id="PTHR43434:SF3">
    <property type="entry name" value="GMP_IMP NUCLEOTIDASE YRFG"/>
    <property type="match status" value="1"/>
</dbReference>
<keyword evidence="2" id="KW-1185">Reference proteome</keyword>
<dbReference type="SUPFAM" id="SSF56784">
    <property type="entry name" value="HAD-like"/>
    <property type="match status" value="1"/>
</dbReference>
<dbReference type="PRINTS" id="PR00413">
    <property type="entry name" value="HADHALOGNASE"/>
</dbReference>
<dbReference type="CDD" id="cd01427">
    <property type="entry name" value="HAD_like"/>
    <property type="match status" value="1"/>
</dbReference>
<organism evidence="1 2">
    <name type="scientific">Endozoicomonas elysicola</name>
    <dbReference type="NCBI Taxonomy" id="305900"/>
    <lineage>
        <taxon>Bacteria</taxon>
        <taxon>Pseudomonadati</taxon>
        <taxon>Pseudomonadota</taxon>
        <taxon>Gammaproteobacteria</taxon>
        <taxon>Oceanospirillales</taxon>
        <taxon>Endozoicomonadaceae</taxon>
        <taxon>Endozoicomonas</taxon>
    </lineage>
</organism>
<gene>
    <name evidence="1" type="ORF">GV64_24340</name>
</gene>
<dbReference type="InterPro" id="IPR023214">
    <property type="entry name" value="HAD_sf"/>
</dbReference>
<comment type="caution">
    <text evidence="1">The sequence shown here is derived from an EMBL/GenBank/DDBJ whole genome shotgun (WGS) entry which is preliminary data.</text>
</comment>
<proteinExistence type="predicted"/>
<dbReference type="EMBL" id="JOJP01000001">
    <property type="protein sequence ID" value="KEI73437.1"/>
    <property type="molecule type" value="Genomic_DNA"/>
</dbReference>
<evidence type="ECO:0000313" key="1">
    <source>
        <dbReference type="EMBL" id="KEI73437.1"/>
    </source>
</evidence>
<dbReference type="SFLD" id="SFLDG01129">
    <property type="entry name" value="C1.5:_HAD__Beta-PGM__Phosphata"/>
    <property type="match status" value="1"/>
</dbReference>
<dbReference type="STRING" id="305900.GV64_24340"/>
<dbReference type="GO" id="GO:0005829">
    <property type="term" value="C:cytosol"/>
    <property type="evidence" value="ECO:0007669"/>
    <property type="project" value="TreeGrafter"/>
</dbReference>
<dbReference type="GO" id="GO:0008967">
    <property type="term" value="F:phosphoglycolate phosphatase activity"/>
    <property type="evidence" value="ECO:0007669"/>
    <property type="project" value="TreeGrafter"/>
</dbReference>
<dbReference type="RefSeq" id="WP_020582449.1">
    <property type="nucleotide sequence ID" value="NZ_JOJP01000001.1"/>
</dbReference>
<dbReference type="SFLD" id="SFLDS00003">
    <property type="entry name" value="Haloacid_Dehalogenase"/>
    <property type="match status" value="1"/>
</dbReference>
<dbReference type="InterPro" id="IPR006439">
    <property type="entry name" value="HAD-SF_hydro_IA"/>
</dbReference>
<dbReference type="InterPro" id="IPR036412">
    <property type="entry name" value="HAD-like_sf"/>
</dbReference>
<reference evidence="1 2" key="1">
    <citation type="submission" date="2014-06" db="EMBL/GenBank/DDBJ databases">
        <title>Whole Genome Sequences of Three Symbiotic Endozoicomonas Bacteria.</title>
        <authorList>
            <person name="Neave M.J."/>
            <person name="Apprill A."/>
            <person name="Voolstra C.R."/>
        </authorList>
    </citation>
    <scope>NUCLEOTIDE SEQUENCE [LARGE SCALE GENOMIC DNA]</scope>
    <source>
        <strain evidence="1 2">DSM 22380</strain>
    </source>
</reference>
<dbReference type="eggNOG" id="COG0637">
    <property type="taxonomic scope" value="Bacteria"/>
</dbReference>
<name>A0A081KH11_9GAMM</name>
<dbReference type="InterPro" id="IPR050155">
    <property type="entry name" value="HAD-like_hydrolase_sf"/>
</dbReference>
<dbReference type="GO" id="GO:0006281">
    <property type="term" value="P:DNA repair"/>
    <property type="evidence" value="ECO:0007669"/>
    <property type="project" value="TreeGrafter"/>
</dbReference>
<dbReference type="AlphaFoldDB" id="A0A081KH11"/>
<dbReference type="Proteomes" id="UP000027997">
    <property type="component" value="Unassembled WGS sequence"/>
</dbReference>
<dbReference type="Pfam" id="PF00702">
    <property type="entry name" value="Hydrolase"/>
    <property type="match status" value="1"/>
</dbReference>
<accession>A0A081KH11</accession>
<dbReference type="NCBIfam" id="NF011564">
    <property type="entry name" value="PRK14988.1"/>
    <property type="match status" value="1"/>
</dbReference>
<dbReference type="NCBIfam" id="TIGR01509">
    <property type="entry name" value="HAD-SF-IA-v3"/>
    <property type="match status" value="1"/>
</dbReference>